<gene>
    <name evidence="2" type="ORF">NIIDNTM18_29800</name>
</gene>
<dbReference type="SUPFAM" id="SSF46955">
    <property type="entry name" value="Putative DNA-binding domain"/>
    <property type="match status" value="1"/>
</dbReference>
<dbReference type="InterPro" id="IPR010093">
    <property type="entry name" value="SinI_DNA-bd"/>
</dbReference>
<protein>
    <recommendedName>
        <fullName evidence="1">Helix-turn-helix domain-containing protein</fullName>
    </recommendedName>
</protein>
<dbReference type="AlphaFoldDB" id="A0A6S6P6D2"/>
<dbReference type="Pfam" id="PF12728">
    <property type="entry name" value="HTH_17"/>
    <property type="match status" value="1"/>
</dbReference>
<proteinExistence type="predicted"/>
<name>A0A6S6P6D2_9MYCO</name>
<dbReference type="RefSeq" id="WP_185291707.1">
    <property type="nucleotide sequence ID" value="NZ_AP023287.1"/>
</dbReference>
<accession>A0A6S6P6D2</accession>
<dbReference type="Proteomes" id="UP000515734">
    <property type="component" value="Chromosome"/>
</dbReference>
<dbReference type="EMBL" id="AP023287">
    <property type="protein sequence ID" value="BCI53702.1"/>
    <property type="molecule type" value="Genomic_DNA"/>
</dbReference>
<feature type="domain" description="Helix-turn-helix" evidence="1">
    <location>
        <begin position="12"/>
        <end position="59"/>
    </location>
</feature>
<dbReference type="InterPro" id="IPR041657">
    <property type="entry name" value="HTH_17"/>
</dbReference>
<dbReference type="GO" id="GO:0003677">
    <property type="term" value="F:DNA binding"/>
    <property type="evidence" value="ECO:0007669"/>
    <property type="project" value="InterPro"/>
</dbReference>
<sequence>MNDNRGDRPRTLSAAEVAEELGLCRDWIYHLLRTGALPGAKLGSRTWRIRRETVDAILAGELRIGRAS</sequence>
<dbReference type="InterPro" id="IPR009061">
    <property type="entry name" value="DNA-bd_dom_put_sf"/>
</dbReference>
<dbReference type="NCBIfam" id="TIGR01764">
    <property type="entry name" value="excise"/>
    <property type="match status" value="1"/>
</dbReference>
<evidence type="ECO:0000259" key="1">
    <source>
        <dbReference type="Pfam" id="PF12728"/>
    </source>
</evidence>
<organism evidence="2 3">
    <name type="scientific">Mycolicibacterium litorale</name>
    <dbReference type="NCBI Taxonomy" id="758802"/>
    <lineage>
        <taxon>Bacteria</taxon>
        <taxon>Bacillati</taxon>
        <taxon>Actinomycetota</taxon>
        <taxon>Actinomycetes</taxon>
        <taxon>Mycobacteriales</taxon>
        <taxon>Mycobacteriaceae</taxon>
        <taxon>Mycolicibacterium</taxon>
    </lineage>
</organism>
<reference evidence="2 3" key="1">
    <citation type="submission" date="2020-07" db="EMBL/GenBank/DDBJ databases">
        <title>Complete genome sequence of Mycolicibacterium litorale like strain isolated from cardiac implantable electronic device infection.</title>
        <authorList>
            <person name="Fukano H."/>
            <person name="Miyama H."/>
            <person name="Hoshino Y."/>
        </authorList>
    </citation>
    <scope>NUCLEOTIDE SEQUENCE [LARGE SCALE GENOMIC DNA]</scope>
    <source>
        <strain evidence="2 3">NIIDNTM18</strain>
    </source>
</reference>
<evidence type="ECO:0000313" key="2">
    <source>
        <dbReference type="EMBL" id="BCI53702.1"/>
    </source>
</evidence>
<evidence type="ECO:0000313" key="3">
    <source>
        <dbReference type="Proteomes" id="UP000515734"/>
    </source>
</evidence>